<proteinExistence type="predicted"/>
<comment type="caution">
    <text evidence="4">The sequence shown here is derived from an EMBL/GenBank/DDBJ whole genome shotgun (WGS) entry which is preliminary data.</text>
</comment>
<dbReference type="GO" id="GO:0000981">
    <property type="term" value="F:DNA-binding transcription factor activity, RNA polymerase II-specific"/>
    <property type="evidence" value="ECO:0007669"/>
    <property type="project" value="InterPro"/>
</dbReference>
<feature type="compositionally biased region" description="Polar residues" evidence="2">
    <location>
        <begin position="1"/>
        <end position="28"/>
    </location>
</feature>
<accession>A0AA39GP89</accession>
<dbReference type="InterPro" id="IPR036864">
    <property type="entry name" value="Zn2-C6_fun-type_DNA-bd_sf"/>
</dbReference>
<dbReference type="Pfam" id="PF00172">
    <property type="entry name" value="Zn_clus"/>
    <property type="match status" value="1"/>
</dbReference>
<dbReference type="PROSITE" id="PS50048">
    <property type="entry name" value="ZN2_CY6_FUNGAL_2"/>
    <property type="match status" value="1"/>
</dbReference>
<dbReference type="InterPro" id="IPR001138">
    <property type="entry name" value="Zn2Cys6_DnaBD"/>
</dbReference>
<dbReference type="SMART" id="SM00066">
    <property type="entry name" value="GAL4"/>
    <property type="match status" value="1"/>
</dbReference>
<dbReference type="Proteomes" id="UP001175261">
    <property type="component" value="Unassembled WGS sequence"/>
</dbReference>
<feature type="domain" description="Zn(2)-C6 fungal-type" evidence="3">
    <location>
        <begin position="66"/>
        <end position="95"/>
    </location>
</feature>
<protein>
    <recommendedName>
        <fullName evidence="3">Zn(2)-C6 fungal-type domain-containing protein</fullName>
    </recommendedName>
</protein>
<feature type="region of interest" description="Disordered" evidence="2">
    <location>
        <begin position="194"/>
        <end position="229"/>
    </location>
</feature>
<dbReference type="InterPro" id="IPR052783">
    <property type="entry name" value="Metabolic/Drug-Res_Regulator"/>
</dbReference>
<dbReference type="CDD" id="cd00067">
    <property type="entry name" value="GAL4"/>
    <property type="match status" value="1"/>
</dbReference>
<dbReference type="PANTHER" id="PTHR47655">
    <property type="entry name" value="QUINIC ACID UTILIZATION ACTIVATOR"/>
    <property type="match status" value="1"/>
</dbReference>
<name>A0AA39GP89_SARSR</name>
<dbReference type="EMBL" id="JAPDFR010000001">
    <property type="protein sequence ID" value="KAK0390876.1"/>
    <property type="molecule type" value="Genomic_DNA"/>
</dbReference>
<evidence type="ECO:0000256" key="1">
    <source>
        <dbReference type="ARBA" id="ARBA00023242"/>
    </source>
</evidence>
<dbReference type="CDD" id="cd15486">
    <property type="entry name" value="ZIP_Sip4"/>
    <property type="match status" value="1"/>
</dbReference>
<evidence type="ECO:0000313" key="4">
    <source>
        <dbReference type="EMBL" id="KAK0390876.1"/>
    </source>
</evidence>
<reference evidence="4" key="1">
    <citation type="submission" date="2022-10" db="EMBL/GenBank/DDBJ databases">
        <title>Determination and structural analysis of whole genome sequence of Sarocladium strictum F4-1.</title>
        <authorList>
            <person name="Hu L."/>
            <person name="Jiang Y."/>
        </authorList>
    </citation>
    <scope>NUCLEOTIDE SEQUENCE</scope>
    <source>
        <strain evidence="4">F4-1</strain>
    </source>
</reference>
<evidence type="ECO:0000256" key="2">
    <source>
        <dbReference type="SAM" id="MobiDB-lite"/>
    </source>
</evidence>
<dbReference type="Gene3D" id="4.10.240.10">
    <property type="entry name" value="Zn(2)-C6 fungal-type DNA-binding domain"/>
    <property type="match status" value="1"/>
</dbReference>
<dbReference type="PANTHER" id="PTHR47655:SF3">
    <property type="entry name" value="ZN(II)2CYS6 TRANSCRIPTION FACTOR (EUROFUNG)"/>
    <property type="match status" value="1"/>
</dbReference>
<feature type="region of interest" description="Disordered" evidence="2">
    <location>
        <begin position="1"/>
        <end position="58"/>
    </location>
</feature>
<dbReference type="PROSITE" id="PS00463">
    <property type="entry name" value="ZN2_CY6_FUNGAL_1"/>
    <property type="match status" value="1"/>
</dbReference>
<keyword evidence="5" id="KW-1185">Reference proteome</keyword>
<dbReference type="GO" id="GO:0008270">
    <property type="term" value="F:zinc ion binding"/>
    <property type="evidence" value="ECO:0007669"/>
    <property type="project" value="InterPro"/>
</dbReference>
<gene>
    <name evidence="4" type="ORF">NLU13_0379</name>
</gene>
<dbReference type="SUPFAM" id="SSF57701">
    <property type="entry name" value="Zn2/Cys6 DNA-binding domain"/>
    <property type="match status" value="1"/>
</dbReference>
<keyword evidence="1" id="KW-0539">Nucleus</keyword>
<organism evidence="4 5">
    <name type="scientific">Sarocladium strictum</name>
    <name type="common">Black bundle disease fungus</name>
    <name type="synonym">Acremonium strictum</name>
    <dbReference type="NCBI Taxonomy" id="5046"/>
    <lineage>
        <taxon>Eukaryota</taxon>
        <taxon>Fungi</taxon>
        <taxon>Dikarya</taxon>
        <taxon>Ascomycota</taxon>
        <taxon>Pezizomycotina</taxon>
        <taxon>Sordariomycetes</taxon>
        <taxon>Hypocreomycetidae</taxon>
        <taxon>Hypocreales</taxon>
        <taxon>Sarocladiaceae</taxon>
        <taxon>Sarocladium</taxon>
    </lineage>
</organism>
<dbReference type="AlphaFoldDB" id="A0AA39GP89"/>
<sequence length="377" mass="41792">MGLSQPSEESKSTMNATKKSPTSGSKSVKPQHRAPKRAGSAASVHHHDHITSNSGMDGRHKRVWKACERCRMKKTKCDGEFPCKRCKDDGLVCTAGIRKKVEFKQLPRGYAEVLENTQFALIATVHKLYNMVRSGEQWTLGEPELNDRGLPVIHDIASKLGAIRPNSDIDLPVHSVFPEDEAGMAELARQLEEQQMPSQEAPSLVSRKDSDSTTSSSMSPEMDHSDDGELDMNYRRMAFGNINTGVSSPASLTHSADFDNTPTSDVDINSFNLFSAAQPTAGSFTPPMWPEMIPQQANEPQNFNSEQTARLQQLQQQQEQMRHLLAYNRAQQMMQQSAAAAPGNNFAMKPQALSHPDSDPMISMGDPMIYHGFDYEL</sequence>
<evidence type="ECO:0000259" key="3">
    <source>
        <dbReference type="PROSITE" id="PS50048"/>
    </source>
</evidence>
<evidence type="ECO:0000313" key="5">
    <source>
        <dbReference type="Proteomes" id="UP001175261"/>
    </source>
</evidence>